<comment type="caution">
    <text evidence="1">The sequence shown here is derived from an EMBL/GenBank/DDBJ whole genome shotgun (WGS) entry which is preliminary data.</text>
</comment>
<keyword evidence="2" id="KW-1185">Reference proteome</keyword>
<feature type="non-terminal residue" evidence="1">
    <location>
        <position position="1"/>
    </location>
</feature>
<gene>
    <name evidence="1" type="ORF">SCALOS_LOCUS2484</name>
</gene>
<protein>
    <submittedName>
        <fullName evidence="1">10656_t:CDS:1</fullName>
    </submittedName>
</protein>
<evidence type="ECO:0000313" key="1">
    <source>
        <dbReference type="EMBL" id="CAG8482617.1"/>
    </source>
</evidence>
<accession>A0ACA9KMN2</accession>
<proteinExistence type="predicted"/>
<reference evidence="1" key="1">
    <citation type="submission" date="2021-06" db="EMBL/GenBank/DDBJ databases">
        <authorList>
            <person name="Kallberg Y."/>
            <person name="Tangrot J."/>
            <person name="Rosling A."/>
        </authorList>
    </citation>
    <scope>NUCLEOTIDE SEQUENCE</scope>
    <source>
        <strain evidence="1">AU212A</strain>
    </source>
</reference>
<evidence type="ECO:0000313" key="2">
    <source>
        <dbReference type="Proteomes" id="UP000789860"/>
    </source>
</evidence>
<sequence>LEDIDRIEYLLSVLTNGLLIRVRAAIYLSLDELWEVPTDIALVVTFLDPRFKHFNWATSVEQNRVQNLVKTLYDELKINLAIPDDNEENLSAKVGLLCKFWSKFFYVIPDPAILHLIINQIIGQLCAVISFTITLRFNNLIPYFLLACRTFIVQQ</sequence>
<feature type="non-terminal residue" evidence="1">
    <location>
        <position position="155"/>
    </location>
</feature>
<name>A0ACA9KMN2_9GLOM</name>
<organism evidence="1 2">
    <name type="scientific">Scutellospora calospora</name>
    <dbReference type="NCBI Taxonomy" id="85575"/>
    <lineage>
        <taxon>Eukaryota</taxon>
        <taxon>Fungi</taxon>
        <taxon>Fungi incertae sedis</taxon>
        <taxon>Mucoromycota</taxon>
        <taxon>Glomeromycotina</taxon>
        <taxon>Glomeromycetes</taxon>
        <taxon>Diversisporales</taxon>
        <taxon>Gigasporaceae</taxon>
        <taxon>Scutellospora</taxon>
    </lineage>
</organism>
<dbReference type="EMBL" id="CAJVPM010002240">
    <property type="protein sequence ID" value="CAG8482617.1"/>
    <property type="molecule type" value="Genomic_DNA"/>
</dbReference>
<dbReference type="Proteomes" id="UP000789860">
    <property type="component" value="Unassembled WGS sequence"/>
</dbReference>